<evidence type="ECO:0000313" key="2">
    <source>
        <dbReference type="Proteomes" id="UP001239111"/>
    </source>
</evidence>
<accession>A0ACC2N0N4</accession>
<dbReference type="Proteomes" id="UP001239111">
    <property type="component" value="Chromosome 4"/>
</dbReference>
<gene>
    <name evidence="1" type="ORF">QAD02_006350</name>
</gene>
<protein>
    <submittedName>
        <fullName evidence="1">Uncharacterized protein</fullName>
    </submittedName>
</protein>
<reference evidence="1" key="1">
    <citation type="submission" date="2023-04" db="EMBL/GenBank/DDBJ databases">
        <title>A chromosome-level genome assembly of the parasitoid wasp Eretmocerus hayati.</title>
        <authorList>
            <person name="Zhong Y."/>
            <person name="Liu S."/>
            <person name="Liu Y."/>
        </authorList>
    </citation>
    <scope>NUCLEOTIDE SEQUENCE</scope>
    <source>
        <strain evidence="1">ZJU_SS_LIU_2023</strain>
    </source>
</reference>
<keyword evidence="2" id="KW-1185">Reference proteome</keyword>
<sequence>MTEPVIVETKQGRLKGTIRQNIDGGEYFSFRGVPYAEPPIGDLRFREPHPPRSWNGIRDALEDSKMCAQYEVMSKVGEGGDDCLYLDIATESITEKWPVMVWIHGGAFKKSSNTYKKYSPEYLIKKKIVFVGINYRLGVLGFLNMRHKDCSGNMGLKDQVAALKWVQENIQNFGGDPNNVTIFGESAGGASVHSLCISPKAKGLFHKAIIQSGVLSNPWAHISTNRIFGHLLAQILGRESSKSTDVIEFLKTIPPLDLVKSYEDTNPLESINLVLHLVPSLELNSSDPILPGTVLELEKNGIDVPVMIGYNSHEGILRFVGQKLDFIKEINDDLEVTISDHLRIYDPVKLKEITAAVRKFYFGDDEIDESKIDELVQFFGDLLFVNDIHRVVDYQMLKNSPTYFYKFSYSPDFPGIKQRFNVDIKGTCHGDELGCLFYSEMRRGRLEEGTRDRITMERMTTMWTNFAKFGNPTPTVDDLITTKWLPVGRNEKNFLEINDTLTAGKNPDEKMYKMWKSLSCSASRNS</sequence>
<dbReference type="EMBL" id="CM056744">
    <property type="protein sequence ID" value="KAJ8664688.1"/>
    <property type="molecule type" value="Genomic_DNA"/>
</dbReference>
<name>A0ACC2N0N4_9HYME</name>
<comment type="caution">
    <text evidence="1">The sequence shown here is derived from an EMBL/GenBank/DDBJ whole genome shotgun (WGS) entry which is preliminary data.</text>
</comment>
<proteinExistence type="predicted"/>
<organism evidence="1 2">
    <name type="scientific">Eretmocerus hayati</name>
    <dbReference type="NCBI Taxonomy" id="131215"/>
    <lineage>
        <taxon>Eukaryota</taxon>
        <taxon>Metazoa</taxon>
        <taxon>Ecdysozoa</taxon>
        <taxon>Arthropoda</taxon>
        <taxon>Hexapoda</taxon>
        <taxon>Insecta</taxon>
        <taxon>Pterygota</taxon>
        <taxon>Neoptera</taxon>
        <taxon>Endopterygota</taxon>
        <taxon>Hymenoptera</taxon>
        <taxon>Apocrita</taxon>
        <taxon>Proctotrupomorpha</taxon>
        <taxon>Chalcidoidea</taxon>
        <taxon>Aphelinidae</taxon>
        <taxon>Aphelininae</taxon>
        <taxon>Eretmocerus</taxon>
    </lineage>
</organism>
<evidence type="ECO:0000313" key="1">
    <source>
        <dbReference type="EMBL" id="KAJ8664688.1"/>
    </source>
</evidence>